<accession>A0A421B1Z9</accession>
<protein>
    <submittedName>
        <fullName evidence="1">Uncharacterized protein</fullName>
    </submittedName>
</protein>
<evidence type="ECO:0000313" key="2">
    <source>
        <dbReference type="Proteomes" id="UP000282454"/>
    </source>
</evidence>
<gene>
    <name evidence="1" type="ORF">CLV68_4553</name>
</gene>
<organism evidence="1 2">
    <name type="scientific">Actinokineospora cianjurensis</name>
    <dbReference type="NCBI Taxonomy" id="585224"/>
    <lineage>
        <taxon>Bacteria</taxon>
        <taxon>Bacillati</taxon>
        <taxon>Actinomycetota</taxon>
        <taxon>Actinomycetes</taxon>
        <taxon>Pseudonocardiales</taxon>
        <taxon>Pseudonocardiaceae</taxon>
        <taxon>Actinokineospora</taxon>
    </lineage>
</organism>
<dbReference type="RefSeq" id="WP_121392864.1">
    <property type="nucleotide sequence ID" value="NZ_RCDD01000003.1"/>
</dbReference>
<proteinExistence type="predicted"/>
<keyword evidence="2" id="KW-1185">Reference proteome</keyword>
<dbReference type="Proteomes" id="UP000282454">
    <property type="component" value="Unassembled WGS sequence"/>
</dbReference>
<dbReference type="EMBL" id="RCDD01000003">
    <property type="protein sequence ID" value="RLK58449.1"/>
    <property type="molecule type" value="Genomic_DNA"/>
</dbReference>
<dbReference type="AlphaFoldDB" id="A0A421B1Z9"/>
<comment type="caution">
    <text evidence="1">The sequence shown here is derived from an EMBL/GenBank/DDBJ whole genome shotgun (WGS) entry which is preliminary data.</text>
</comment>
<name>A0A421B1Z9_9PSEU</name>
<reference evidence="1 2" key="1">
    <citation type="submission" date="2018-10" db="EMBL/GenBank/DDBJ databases">
        <title>Genomic Encyclopedia of Archaeal and Bacterial Type Strains, Phase II (KMG-II): from individual species to whole genera.</title>
        <authorList>
            <person name="Goeker M."/>
        </authorList>
    </citation>
    <scope>NUCLEOTIDE SEQUENCE [LARGE SCALE GENOMIC DNA]</scope>
    <source>
        <strain evidence="1 2">DSM 45657</strain>
    </source>
</reference>
<evidence type="ECO:0000313" key="1">
    <source>
        <dbReference type="EMBL" id="RLK58449.1"/>
    </source>
</evidence>
<sequence length="90" mass="9949">MRKQLSTVITRVRTMEIEDVNHHIIAGGYVVTALAFNGHSTLVMTAVYLWAGLAHSNALRATHLSTFVLHLRRRRPAAPAAPRRLQPAAV</sequence>